<comment type="caution">
    <text evidence="8">The sequence shown here is derived from an EMBL/GenBank/DDBJ whole genome shotgun (WGS) entry which is preliminary data.</text>
</comment>
<evidence type="ECO:0000256" key="6">
    <source>
        <dbReference type="SAM" id="MobiDB-lite"/>
    </source>
</evidence>
<evidence type="ECO:0000313" key="22">
    <source>
        <dbReference type="Proteomes" id="UP000460718"/>
    </source>
</evidence>
<evidence type="ECO:0000313" key="23">
    <source>
        <dbReference type="Proteomes" id="UP000476176"/>
    </source>
</evidence>
<evidence type="ECO:0000256" key="5">
    <source>
        <dbReference type="RuleBase" id="RU367124"/>
    </source>
</evidence>
<evidence type="ECO:0000256" key="1">
    <source>
        <dbReference type="ARBA" id="ARBA00004613"/>
    </source>
</evidence>
<keyword evidence="17" id="KW-1185">Reference proteome</keyword>
<evidence type="ECO:0000256" key="4">
    <source>
        <dbReference type="ARBA" id="ARBA00022729"/>
    </source>
</evidence>
<dbReference type="Proteomes" id="UP000429523">
    <property type="component" value="Unassembled WGS sequence"/>
</dbReference>
<accession>A0A6A3J3S6</accession>
<reference evidence="22 23" key="1">
    <citation type="submission" date="2018-09" db="EMBL/GenBank/DDBJ databases">
        <title>Genomic investigation of the strawberry pathogen Phytophthora fragariae indicates pathogenicity is determined by transcriptional variation in three key races.</title>
        <authorList>
            <person name="Adams T.M."/>
            <person name="Armitage A.D."/>
            <person name="Sobczyk M.K."/>
            <person name="Bates H.J."/>
            <person name="Dunwell J.M."/>
            <person name="Nellist C.F."/>
            <person name="Harrison R.J."/>
        </authorList>
    </citation>
    <scope>NUCLEOTIDE SEQUENCE [LARGE SCALE GENOMIC DNA]</scope>
    <source>
        <strain evidence="15 18">A4</strain>
        <strain evidence="14 19">BC-1</strain>
        <strain evidence="13 23">BC-23</strain>
        <strain evidence="12 17">NOV-27</strain>
        <strain evidence="11 20">NOV-5</strain>
        <strain evidence="10 21">NOV-71</strain>
        <strain evidence="7 16">NOV-9</strain>
        <strain evidence="9 24">ONT-3</strain>
        <strain evidence="8 22">SCRP245</strain>
    </source>
</reference>
<dbReference type="Proteomes" id="UP000437068">
    <property type="component" value="Unassembled WGS sequence"/>
</dbReference>
<comment type="subcellular location">
    <subcellularLocation>
        <location evidence="1 5">Secreted</location>
    </subcellularLocation>
</comment>
<dbReference type="Proteomes" id="UP000476176">
    <property type="component" value="Unassembled WGS sequence"/>
</dbReference>
<proteinExistence type="inferred from homology"/>
<comment type="domain">
    <text evidence="5">The RxLR-dEER motif acts to carry the protein into the host cell cytoplasm through binding to cell surface phosphatidylinositol-3-phosphate.</text>
</comment>
<evidence type="ECO:0000313" key="17">
    <source>
        <dbReference type="Proteomes" id="UP000433483"/>
    </source>
</evidence>
<feature type="signal peptide" evidence="5">
    <location>
        <begin position="1"/>
        <end position="24"/>
    </location>
</feature>
<comment type="similarity">
    <text evidence="2 5">Belongs to the RxLR effector family.</text>
</comment>
<dbReference type="EMBL" id="QXFW01001629">
    <property type="protein sequence ID" value="KAE8988058.1"/>
    <property type="molecule type" value="Genomic_DNA"/>
</dbReference>
<dbReference type="EMBL" id="QXFX01001673">
    <property type="protein sequence ID" value="KAE9086539.1"/>
    <property type="molecule type" value="Genomic_DNA"/>
</dbReference>
<comment type="function">
    <text evidence="5">Effector that suppresses plant defense responses during pathogen infection.</text>
</comment>
<evidence type="ECO:0000313" key="13">
    <source>
        <dbReference type="EMBL" id="KAE9198797.1"/>
    </source>
</evidence>
<dbReference type="Proteomes" id="UP000441208">
    <property type="component" value="Unassembled WGS sequence"/>
</dbReference>
<sequence>MRLHYMLFVVASAFLLANNIVASADTVANPSKVATTDDAFTSEHGKSADKRSLRIRETEDDDGDYDDDDDEERGLTTTWWLQLGLNPKQVHTRLGLDGLGEASRTHKNYPKYLKFIKNGMRNNRCCWYQVGAIFLGEGLVLAKGSYARISRSNNVNSYLIKIHFVFAGKGLISFPALVVFSCWRTNAHQNVVHVIKPRDAVPDWVLQYSLNCNRFAFSI</sequence>
<feature type="compositionally biased region" description="Basic and acidic residues" evidence="6">
    <location>
        <begin position="41"/>
        <end position="57"/>
    </location>
</feature>
<evidence type="ECO:0000313" key="8">
    <source>
        <dbReference type="EMBL" id="KAE8988058.1"/>
    </source>
</evidence>
<feature type="region of interest" description="Disordered" evidence="6">
    <location>
        <begin position="38"/>
        <end position="70"/>
    </location>
</feature>
<dbReference type="EMBL" id="QXGB01001667">
    <property type="protein sequence ID" value="KAE9187283.1"/>
    <property type="molecule type" value="Genomic_DNA"/>
</dbReference>
<dbReference type="GO" id="GO:0005576">
    <property type="term" value="C:extracellular region"/>
    <property type="evidence" value="ECO:0007669"/>
    <property type="project" value="UniProtKB-SubCell"/>
</dbReference>
<evidence type="ECO:0000313" key="24">
    <source>
        <dbReference type="Proteomes" id="UP000488956"/>
    </source>
</evidence>
<evidence type="ECO:0000313" key="20">
    <source>
        <dbReference type="Proteomes" id="UP000440732"/>
    </source>
</evidence>
<dbReference type="Pfam" id="PF16810">
    <property type="entry name" value="RXLR"/>
    <property type="match status" value="1"/>
</dbReference>
<feature type="compositionally biased region" description="Acidic residues" evidence="6">
    <location>
        <begin position="58"/>
        <end position="70"/>
    </location>
</feature>
<dbReference type="EMBL" id="QXGE01001592">
    <property type="protein sequence ID" value="KAE9290624.1"/>
    <property type="molecule type" value="Genomic_DNA"/>
</dbReference>
<evidence type="ECO:0000256" key="2">
    <source>
        <dbReference type="ARBA" id="ARBA00010400"/>
    </source>
</evidence>
<evidence type="ECO:0000313" key="15">
    <source>
        <dbReference type="EMBL" id="KAE9290624.1"/>
    </source>
</evidence>
<dbReference type="EMBL" id="QXFZ01001638">
    <property type="protein sequence ID" value="KAE9087223.1"/>
    <property type="molecule type" value="Genomic_DNA"/>
</dbReference>
<dbReference type="AlphaFoldDB" id="A0A6A3J3S6"/>
<dbReference type="InterPro" id="IPR031825">
    <property type="entry name" value="RXLR"/>
</dbReference>
<dbReference type="EMBL" id="QXGC01001643">
    <property type="protein sequence ID" value="KAE9198797.1"/>
    <property type="molecule type" value="Genomic_DNA"/>
</dbReference>
<evidence type="ECO:0000313" key="16">
    <source>
        <dbReference type="Proteomes" id="UP000429523"/>
    </source>
</evidence>
<evidence type="ECO:0000313" key="21">
    <source>
        <dbReference type="Proteomes" id="UP000441208"/>
    </source>
</evidence>
<keyword evidence="3 5" id="KW-0964">Secreted</keyword>
<dbReference type="Proteomes" id="UP000488956">
    <property type="component" value="Unassembled WGS sequence"/>
</dbReference>
<dbReference type="Proteomes" id="UP000440367">
    <property type="component" value="Unassembled WGS sequence"/>
</dbReference>
<dbReference type="EMBL" id="QXGA01001613">
    <property type="protein sequence ID" value="KAE9114595.1"/>
    <property type="molecule type" value="Genomic_DNA"/>
</dbReference>
<evidence type="ECO:0000313" key="12">
    <source>
        <dbReference type="EMBL" id="KAE9187283.1"/>
    </source>
</evidence>
<evidence type="ECO:0000313" key="11">
    <source>
        <dbReference type="EMBL" id="KAE9114595.1"/>
    </source>
</evidence>
<organism evidence="8 22">
    <name type="scientific">Phytophthora fragariae</name>
    <dbReference type="NCBI Taxonomy" id="53985"/>
    <lineage>
        <taxon>Eukaryota</taxon>
        <taxon>Sar</taxon>
        <taxon>Stramenopiles</taxon>
        <taxon>Oomycota</taxon>
        <taxon>Peronosporomycetes</taxon>
        <taxon>Peronosporales</taxon>
        <taxon>Peronosporaceae</taxon>
        <taxon>Phytophthora</taxon>
    </lineage>
</organism>
<evidence type="ECO:0000313" key="19">
    <source>
        <dbReference type="Proteomes" id="UP000440367"/>
    </source>
</evidence>
<gene>
    <name evidence="15" type="ORF">PF001_g19535</name>
    <name evidence="14" type="ORF">PF002_g21641</name>
    <name evidence="13" type="ORF">PF004_g19443</name>
    <name evidence="12" type="ORF">PF005_g20512</name>
    <name evidence="11" type="ORF">PF006_g19487</name>
    <name evidence="10" type="ORF">PF007_g20458</name>
    <name evidence="7" type="ORF">PF009_g21662</name>
    <name evidence="9" type="ORF">PF010_g20045</name>
    <name evidence="8" type="ORF">PF011_g19324</name>
</gene>
<name>A0A6A3J3S6_9STRA</name>
<evidence type="ECO:0000313" key="7">
    <source>
        <dbReference type="EMBL" id="KAE8928190.1"/>
    </source>
</evidence>
<dbReference type="Proteomes" id="UP000433483">
    <property type="component" value="Unassembled WGS sequence"/>
</dbReference>
<dbReference type="EMBL" id="QXGD01001681">
    <property type="protein sequence ID" value="KAE9201096.1"/>
    <property type="molecule type" value="Genomic_DNA"/>
</dbReference>
<evidence type="ECO:0000313" key="14">
    <source>
        <dbReference type="EMBL" id="KAE9201096.1"/>
    </source>
</evidence>
<dbReference type="Proteomes" id="UP000460718">
    <property type="component" value="Unassembled WGS sequence"/>
</dbReference>
<evidence type="ECO:0000313" key="10">
    <source>
        <dbReference type="EMBL" id="KAE9087223.1"/>
    </source>
</evidence>
<dbReference type="EMBL" id="QXGF01001724">
    <property type="protein sequence ID" value="KAE8928190.1"/>
    <property type="molecule type" value="Genomic_DNA"/>
</dbReference>
<evidence type="ECO:0000313" key="9">
    <source>
        <dbReference type="EMBL" id="KAE9086539.1"/>
    </source>
</evidence>
<evidence type="ECO:0000256" key="3">
    <source>
        <dbReference type="ARBA" id="ARBA00022525"/>
    </source>
</evidence>
<evidence type="ECO:0000313" key="18">
    <source>
        <dbReference type="Proteomes" id="UP000437068"/>
    </source>
</evidence>
<dbReference type="OrthoDB" id="126128at2759"/>
<dbReference type="Proteomes" id="UP000440732">
    <property type="component" value="Unassembled WGS sequence"/>
</dbReference>
<protein>
    <recommendedName>
        <fullName evidence="5">RxLR effector protein</fullName>
    </recommendedName>
</protein>
<keyword evidence="4 5" id="KW-0732">Signal</keyword>
<feature type="chain" id="PRO_5034169440" description="RxLR effector protein" evidence="5">
    <location>
        <begin position="25"/>
        <end position="219"/>
    </location>
</feature>